<keyword evidence="6 8" id="KW-0472">Membrane</keyword>
<dbReference type="EMBL" id="FOHB01000007">
    <property type="protein sequence ID" value="SES43623.1"/>
    <property type="molecule type" value="Genomic_DNA"/>
</dbReference>
<dbReference type="Proteomes" id="UP000199019">
    <property type="component" value="Unassembled WGS sequence"/>
</dbReference>
<evidence type="ECO:0008006" key="11">
    <source>
        <dbReference type="Google" id="ProtNLM"/>
    </source>
</evidence>
<keyword evidence="4 8" id="KW-0812">Transmembrane</keyword>
<dbReference type="AlphaFoldDB" id="A0A1H9XD87"/>
<keyword evidence="3" id="KW-0808">Transferase</keyword>
<name>A0A1H9XD87_9MICO</name>
<dbReference type="Pfam" id="PF09594">
    <property type="entry name" value="GT87"/>
    <property type="match status" value="1"/>
</dbReference>
<comment type="similarity">
    <text evidence="7">Belongs to the glycosyltransferase 87 family.</text>
</comment>
<feature type="transmembrane region" description="Helical" evidence="8">
    <location>
        <begin position="182"/>
        <end position="200"/>
    </location>
</feature>
<feature type="transmembrane region" description="Helical" evidence="8">
    <location>
        <begin position="95"/>
        <end position="114"/>
    </location>
</feature>
<keyword evidence="2" id="KW-1003">Cell membrane</keyword>
<evidence type="ECO:0000256" key="6">
    <source>
        <dbReference type="ARBA" id="ARBA00023136"/>
    </source>
</evidence>
<feature type="transmembrane region" description="Helical" evidence="8">
    <location>
        <begin position="220"/>
        <end position="243"/>
    </location>
</feature>
<feature type="transmembrane region" description="Helical" evidence="8">
    <location>
        <begin position="250"/>
        <end position="274"/>
    </location>
</feature>
<proteinExistence type="inferred from homology"/>
<evidence type="ECO:0000256" key="1">
    <source>
        <dbReference type="ARBA" id="ARBA00004651"/>
    </source>
</evidence>
<keyword evidence="5 8" id="KW-1133">Transmembrane helix</keyword>
<evidence type="ECO:0000256" key="8">
    <source>
        <dbReference type="SAM" id="Phobius"/>
    </source>
</evidence>
<evidence type="ECO:0000256" key="2">
    <source>
        <dbReference type="ARBA" id="ARBA00022475"/>
    </source>
</evidence>
<feature type="transmembrane region" description="Helical" evidence="8">
    <location>
        <begin position="156"/>
        <end position="175"/>
    </location>
</feature>
<gene>
    <name evidence="9" type="ORF">SAMN05216199_3638</name>
</gene>
<dbReference type="InterPro" id="IPR018584">
    <property type="entry name" value="GT87"/>
</dbReference>
<evidence type="ECO:0000256" key="4">
    <source>
        <dbReference type="ARBA" id="ARBA00022692"/>
    </source>
</evidence>
<evidence type="ECO:0000256" key="5">
    <source>
        <dbReference type="ARBA" id="ARBA00022989"/>
    </source>
</evidence>
<protein>
    <recommendedName>
        <fullName evidence="11">DUF2029 domain-containing protein</fullName>
    </recommendedName>
</protein>
<feature type="transmembrane region" description="Helical" evidence="8">
    <location>
        <begin position="126"/>
        <end position="150"/>
    </location>
</feature>
<evidence type="ECO:0000256" key="7">
    <source>
        <dbReference type="ARBA" id="ARBA00024033"/>
    </source>
</evidence>
<reference evidence="10" key="1">
    <citation type="submission" date="2016-10" db="EMBL/GenBank/DDBJ databases">
        <authorList>
            <person name="Varghese N."/>
            <person name="Submissions S."/>
        </authorList>
    </citation>
    <scope>NUCLEOTIDE SEQUENCE [LARGE SCALE GENOMIC DNA]</scope>
    <source>
        <strain evidence="10">CGMCC 1.6963</strain>
    </source>
</reference>
<keyword evidence="10" id="KW-1185">Reference proteome</keyword>
<evidence type="ECO:0000313" key="9">
    <source>
        <dbReference type="EMBL" id="SES43623.1"/>
    </source>
</evidence>
<dbReference type="GO" id="GO:0016758">
    <property type="term" value="F:hexosyltransferase activity"/>
    <property type="evidence" value="ECO:0007669"/>
    <property type="project" value="InterPro"/>
</dbReference>
<dbReference type="GO" id="GO:0005886">
    <property type="term" value="C:plasma membrane"/>
    <property type="evidence" value="ECO:0007669"/>
    <property type="project" value="UniProtKB-SubCell"/>
</dbReference>
<comment type="subcellular location">
    <subcellularLocation>
        <location evidence="1">Cell membrane</location>
        <topology evidence="1">Multi-pass membrane protein</topology>
    </subcellularLocation>
</comment>
<organism evidence="9 10">
    <name type="scientific">Pedococcus cremeus</name>
    <dbReference type="NCBI Taxonomy" id="587636"/>
    <lineage>
        <taxon>Bacteria</taxon>
        <taxon>Bacillati</taxon>
        <taxon>Actinomycetota</taxon>
        <taxon>Actinomycetes</taxon>
        <taxon>Micrococcales</taxon>
        <taxon>Intrasporangiaceae</taxon>
        <taxon>Pedococcus</taxon>
    </lineage>
</organism>
<sequence length="304" mass="32803">MAAFGLRRPSSASVPTVGTVSVRDRLPRDLAIVIGVADTYVAVRGALRHGLGWDAHAYFLAWPGSLYDVPPGQIDAYNYSPAFAQLIWPLAHLPWPAFCALFVGAAAVGTGWLLRPLRLSVGLPLWFAFTPEILSGNIYWLLAVVAVLGLGRGWPWVLAALTKVLPTPGPLWFLIRGDWGRLTGFAAAFAAVTAVSIASAPDLWRQWFDFLTSHRGDTGAASLAFVPPLWLRLPVALVLLAWGARRDRPWVLAPVMLLATPVVGMGSFALLAALPRLRMQPAAEDHLLSPLVRGEVTRSPGDQG</sequence>
<evidence type="ECO:0000313" key="10">
    <source>
        <dbReference type="Proteomes" id="UP000199019"/>
    </source>
</evidence>
<accession>A0A1H9XD87</accession>
<evidence type="ECO:0000256" key="3">
    <source>
        <dbReference type="ARBA" id="ARBA00022679"/>
    </source>
</evidence>